<dbReference type="InterPro" id="IPR049449">
    <property type="entry name" value="TesB_ACOT8-like_N"/>
</dbReference>
<organism evidence="3 4">
    <name type="scientific">Melanomma pulvis-pyrius CBS 109.77</name>
    <dbReference type="NCBI Taxonomy" id="1314802"/>
    <lineage>
        <taxon>Eukaryota</taxon>
        <taxon>Fungi</taxon>
        <taxon>Dikarya</taxon>
        <taxon>Ascomycota</taxon>
        <taxon>Pezizomycotina</taxon>
        <taxon>Dothideomycetes</taxon>
        <taxon>Pleosporomycetidae</taxon>
        <taxon>Pleosporales</taxon>
        <taxon>Melanommataceae</taxon>
        <taxon>Melanomma</taxon>
    </lineage>
</organism>
<gene>
    <name evidence="3" type="ORF">K505DRAFT_281298</name>
</gene>
<dbReference type="PANTHER" id="PTHR38110:SF4">
    <property type="entry name" value="THIOESTERASE-LIKE SUPERFAMILY-DOMAIN-CONTAINING PROTEIN"/>
    <property type="match status" value="1"/>
</dbReference>
<feature type="domain" description="Acyl-CoA thioesterase-like C-terminal" evidence="2">
    <location>
        <begin position="161"/>
        <end position="315"/>
    </location>
</feature>
<sequence>MSNVLNDQIGLRQQDSHTYTAGYDAEWSMGPMLLGGCVAAIVYSAAQAHFTTTLACQKQPDVLTLHLVFFRPCTPSPSTIKITDLKLGKTSCFIQLDLSQNGEPRCTALATSTDFTLPFGPTAKTNVPFLPELRPSPDLKKVEAYEPDENWIPSKTVGELLPFLKRMTFLYPVDGQPTAGIIDYWCVFDRPEGFGGAHLAMLSDVAPSASDTLLRTEGIFDAHKIYRIKKEVAEKTPGKPAILSNSLKEAAKARIWNTTLTMDLQFKRRLPEKEMRWTFTRVKTSMLDGGRMDLDLTICDEDLVPICLARQVMLVIDARRRFKEDDKGEASKL</sequence>
<reference evidence="3" key="1">
    <citation type="journal article" date="2020" name="Stud. Mycol.">
        <title>101 Dothideomycetes genomes: a test case for predicting lifestyles and emergence of pathogens.</title>
        <authorList>
            <person name="Haridas S."/>
            <person name="Albert R."/>
            <person name="Binder M."/>
            <person name="Bloem J."/>
            <person name="Labutti K."/>
            <person name="Salamov A."/>
            <person name="Andreopoulos B."/>
            <person name="Baker S."/>
            <person name="Barry K."/>
            <person name="Bills G."/>
            <person name="Bluhm B."/>
            <person name="Cannon C."/>
            <person name="Castanera R."/>
            <person name="Culley D."/>
            <person name="Daum C."/>
            <person name="Ezra D."/>
            <person name="Gonzalez J."/>
            <person name="Henrissat B."/>
            <person name="Kuo A."/>
            <person name="Liang C."/>
            <person name="Lipzen A."/>
            <person name="Lutzoni F."/>
            <person name="Magnuson J."/>
            <person name="Mondo S."/>
            <person name="Nolan M."/>
            <person name="Ohm R."/>
            <person name="Pangilinan J."/>
            <person name="Park H.-J."/>
            <person name="Ramirez L."/>
            <person name="Alfaro M."/>
            <person name="Sun H."/>
            <person name="Tritt A."/>
            <person name="Yoshinaga Y."/>
            <person name="Zwiers L.-H."/>
            <person name="Turgeon B."/>
            <person name="Goodwin S."/>
            <person name="Spatafora J."/>
            <person name="Crous P."/>
            <person name="Grigoriev I."/>
        </authorList>
    </citation>
    <scope>NUCLEOTIDE SEQUENCE</scope>
    <source>
        <strain evidence="3">CBS 109.77</strain>
    </source>
</reference>
<protein>
    <submittedName>
        <fullName evidence="3">Thioesterase family protein</fullName>
    </submittedName>
</protein>
<dbReference type="InterPro" id="IPR029069">
    <property type="entry name" value="HotDog_dom_sf"/>
</dbReference>
<feature type="domain" description="Acyl-CoA thioesterase-like N-terminal HotDog" evidence="1">
    <location>
        <begin position="24"/>
        <end position="111"/>
    </location>
</feature>
<dbReference type="InterPro" id="IPR042171">
    <property type="entry name" value="Acyl-CoA_hotdog"/>
</dbReference>
<evidence type="ECO:0000259" key="1">
    <source>
        <dbReference type="Pfam" id="PF13622"/>
    </source>
</evidence>
<accession>A0A6A6X483</accession>
<evidence type="ECO:0000313" key="3">
    <source>
        <dbReference type="EMBL" id="KAF2791119.1"/>
    </source>
</evidence>
<dbReference type="Pfam" id="PF13622">
    <property type="entry name" value="4HBT_3"/>
    <property type="match status" value="1"/>
</dbReference>
<name>A0A6A6X483_9PLEO</name>
<evidence type="ECO:0000313" key="4">
    <source>
        <dbReference type="Proteomes" id="UP000799757"/>
    </source>
</evidence>
<dbReference type="Gene3D" id="2.40.160.210">
    <property type="entry name" value="Acyl-CoA thioesterase, double hotdog domain"/>
    <property type="match status" value="1"/>
</dbReference>
<evidence type="ECO:0000259" key="2">
    <source>
        <dbReference type="Pfam" id="PF20789"/>
    </source>
</evidence>
<dbReference type="PANTHER" id="PTHR38110">
    <property type="entry name" value="CHROMOSOME 23, WHOLE GENOME SHOTGUN SEQUENCE"/>
    <property type="match status" value="1"/>
</dbReference>
<dbReference type="OrthoDB" id="2532955at2759"/>
<dbReference type="AlphaFoldDB" id="A0A6A6X483"/>
<dbReference type="EMBL" id="MU002036">
    <property type="protein sequence ID" value="KAF2791119.1"/>
    <property type="molecule type" value="Genomic_DNA"/>
</dbReference>
<dbReference type="InterPro" id="IPR049450">
    <property type="entry name" value="ACOT8-like_C"/>
</dbReference>
<dbReference type="Proteomes" id="UP000799757">
    <property type="component" value="Unassembled WGS sequence"/>
</dbReference>
<dbReference type="InterPro" id="IPR052389">
    <property type="entry name" value="Sec_Metab_Biosynth-Assoc"/>
</dbReference>
<keyword evidence="4" id="KW-1185">Reference proteome</keyword>
<dbReference type="SUPFAM" id="SSF54637">
    <property type="entry name" value="Thioesterase/thiol ester dehydrase-isomerase"/>
    <property type="match status" value="2"/>
</dbReference>
<proteinExistence type="predicted"/>
<dbReference type="Pfam" id="PF20789">
    <property type="entry name" value="4HBT_3C"/>
    <property type="match status" value="1"/>
</dbReference>